<gene>
    <name evidence="1" type="ORF">SAMN04487894_10981</name>
</gene>
<evidence type="ECO:0000313" key="1">
    <source>
        <dbReference type="EMBL" id="SDD44472.1"/>
    </source>
</evidence>
<evidence type="ECO:0000313" key="2">
    <source>
        <dbReference type="Proteomes" id="UP000198757"/>
    </source>
</evidence>
<sequence>MNRLMNNIVLLKVFILLSFGCKAQTIQSRNKELAGMVYALDTLLAGKGHNEQIQAVRIDDTRGDTLLVKYKIGRESFLDADFVWDMTDQTYRSLHPLTYGSHAQYRSQAILRVGVSRLHLQLGNDKHKLLFRKSYKKSVNTKTHRDPYYAEDGFSLEP</sequence>
<dbReference type="Proteomes" id="UP000198757">
    <property type="component" value="Unassembled WGS sequence"/>
</dbReference>
<proteinExistence type="predicted"/>
<name>A0A1G6UT31_NIADE</name>
<dbReference type="OrthoDB" id="1494682at2"/>
<dbReference type="STRING" id="1285928.SAMN04487894_10981"/>
<accession>A0A1G6UT31</accession>
<organism evidence="1 2">
    <name type="scientific">Niabella drilacis (strain DSM 25811 / CCM 8410 / CCUG 62505 / LMG 26954 / E90)</name>
    <dbReference type="NCBI Taxonomy" id="1285928"/>
    <lineage>
        <taxon>Bacteria</taxon>
        <taxon>Pseudomonadati</taxon>
        <taxon>Bacteroidota</taxon>
        <taxon>Chitinophagia</taxon>
        <taxon>Chitinophagales</taxon>
        <taxon>Chitinophagaceae</taxon>
        <taxon>Niabella</taxon>
    </lineage>
</organism>
<protein>
    <submittedName>
        <fullName evidence="1">Uncharacterized protein</fullName>
    </submittedName>
</protein>
<reference evidence="2" key="1">
    <citation type="submission" date="2016-10" db="EMBL/GenBank/DDBJ databases">
        <authorList>
            <person name="Varghese N."/>
            <person name="Submissions S."/>
        </authorList>
    </citation>
    <scope>NUCLEOTIDE SEQUENCE [LARGE SCALE GENOMIC DNA]</scope>
    <source>
        <strain evidence="2">DSM 25811 / CCM 8410 / LMG 26954 / E90</strain>
    </source>
</reference>
<dbReference type="EMBL" id="FMZO01000009">
    <property type="protein sequence ID" value="SDD44472.1"/>
    <property type="molecule type" value="Genomic_DNA"/>
</dbReference>
<keyword evidence="2" id="KW-1185">Reference proteome</keyword>
<dbReference type="AlphaFoldDB" id="A0A1G6UT31"/>